<dbReference type="InterPro" id="IPR050561">
    <property type="entry name" value="PTP"/>
</dbReference>
<dbReference type="AlphaFoldDB" id="A0AAE1TGB4"/>
<dbReference type="SMART" id="SM01301">
    <property type="entry name" value="PTPlike_phytase"/>
    <property type="match status" value="3"/>
</dbReference>
<dbReference type="EMBL" id="JAWXYG010000002">
    <property type="protein sequence ID" value="KAK4282650.1"/>
    <property type="molecule type" value="Genomic_DNA"/>
</dbReference>
<evidence type="ECO:0000313" key="2">
    <source>
        <dbReference type="Proteomes" id="UP001293593"/>
    </source>
</evidence>
<evidence type="ECO:0000313" key="1">
    <source>
        <dbReference type="EMBL" id="KAK4282650.1"/>
    </source>
</evidence>
<evidence type="ECO:0008006" key="3">
    <source>
        <dbReference type="Google" id="ProtNLM"/>
    </source>
</evidence>
<reference evidence="1" key="1">
    <citation type="submission" date="2023-10" db="EMBL/GenBank/DDBJ databases">
        <title>Chromosome-level genome of the transformable northern wattle, Acacia crassicarpa.</title>
        <authorList>
            <person name="Massaro I."/>
            <person name="Sinha N.R."/>
            <person name="Poethig S."/>
            <person name="Leichty A.R."/>
        </authorList>
    </citation>
    <scope>NUCLEOTIDE SEQUENCE</scope>
    <source>
        <strain evidence="1">Acra3RX</strain>
        <tissue evidence="1">Leaf</tissue>
    </source>
</reference>
<dbReference type="Gene3D" id="3.90.190.10">
    <property type="entry name" value="Protein tyrosine phosphatase superfamily"/>
    <property type="match status" value="3"/>
</dbReference>
<protein>
    <recommendedName>
        <fullName evidence="3">Paladin</fullName>
    </recommendedName>
</protein>
<accession>A0AAE1TGB4</accession>
<proteinExistence type="predicted"/>
<dbReference type="Proteomes" id="UP001293593">
    <property type="component" value="Unassembled WGS sequence"/>
</dbReference>
<dbReference type="SUPFAM" id="SSF52799">
    <property type="entry name" value="(Phosphotyrosine protein) phosphatases II"/>
    <property type="match status" value="3"/>
</dbReference>
<dbReference type="Pfam" id="PF14566">
    <property type="entry name" value="PTPlike_phytase"/>
    <property type="match status" value="3"/>
</dbReference>
<dbReference type="CDD" id="cd14496">
    <property type="entry name" value="PTP_paladin"/>
    <property type="match status" value="2"/>
</dbReference>
<sequence length="1260" mass="141818">MSIAKEPDQVMKLRGGSVLGKKTILKSDHFPGCQNKRLSPQIEGAPNYRQADSLHVHGVAIPTFDGIRNVLKHISAQKEGKRVQVLWINLREEPVVYINGRPFVLRDVERPFSNLEYTGINRERVEQMEARLKEDIIIEAGRYGNKILVTDELPDGQMVDQWELVSCNSVKTPLEVYEELQAEGYHVDYERVPITDEKSPKELDFDFLVHKISHADVHTEIIFNCQMGRGRTTTGMVIATLVYLNRIGASGIPRSNSVGKISQCASNVADHLPDSEEAVHRGEYAVIRSLIRVLEGGAEGKRQVDKVIDKCASMQNLREAIATYRNSILRQPDEKKRESSLSFFVEYLERYYFLICFAVYIHSERAALNSNVSSHSSFADWMRARPELYSIIRRLLRRNPMGALGYSSLKPSLKKIAEFTDGRPPEMGVVAALRNGEVLGSQTVLKSDHCPGCQNPSLPERVEGAPNFREVPGFPVFGVANPTIDGIRSVICRIGSSKGGHPVLWHNMREEPVIYINGKPFVLRELERPYKNMLEYTGIDRERVEKMEARLKEDILREAEHYGSAVLVIHETDDGQIFDAWEQVTSHSIQTPLEVFKSLQAEGFPIKYARVPITDGKAPKSSDFDTMAVNIASSPKDTVFVFNCQMGRGRTTTGTVIACLVKLRINHGRPIKILADNLGVAHEEVNGGFLSGDETGVDINALTSDVSPIKMDEKQSHVFGINDILLLWKITTLFDNGVECREALDAIIDRCSALQNIRQAVLQYRRVFNQQHVEPRVRRVALNRGAEYLERYFRLIAFAAYLGSEAFDDFCGQGESKMTFKTWLHRRPEVQAMKWSIRLRPGRFFSVPEGLRAPQESQHGDAVMEAIVKDRNGSVLGKGSILKMYFFPGQRTSSHVQIHGAPNVYKVEEYPVYSMATPTISGAKEMLAYLGAMPKSGASEAAISQKVVLTDLREEAIVYFDGTPFVLRELNKPVDTLKHVGITGPVVEHMEARLKEDIIAEVRKSGGRMLLHREEYNPSTNQSGVVGYWENISVDDVKTPAEVYSSLKNDGYDIVYRRIPLTRERDALASDIDAIQYCEDDSAGSYLFLSHTGFGGVAYAMAIMCIKLGAATNLESKISRPLYGPPIHPMGQENMPSRASNEEAFRMGDYRDILNLTRVLISGPQSKADVDIIIERCAGAGHLREDIMYYRKEFEKFTDGDDEERAHLMDMGVKALRRYFFLITFRSYLYCTSPAQMEFAAWMSARPELGHLCSNLRIDK</sequence>
<name>A0AAE1TGB4_9FABA</name>
<comment type="caution">
    <text evidence="1">The sequence shown here is derived from an EMBL/GenBank/DDBJ whole genome shotgun (WGS) entry which is preliminary data.</text>
</comment>
<keyword evidence="2" id="KW-1185">Reference proteome</keyword>
<dbReference type="FunFam" id="3.90.190.10:FF:000076">
    <property type="entry name" value="Paladin isoform B"/>
    <property type="match status" value="1"/>
</dbReference>
<gene>
    <name evidence="1" type="ORF">QN277_014003</name>
</gene>
<dbReference type="PANTHER" id="PTHR23339">
    <property type="entry name" value="TYROSINE SPECIFIC PROTEIN PHOSPHATASE AND DUAL SPECIFICITY PROTEIN PHOSPHATASE"/>
    <property type="match status" value="1"/>
</dbReference>
<dbReference type="FunFam" id="3.90.190.10:FF:000047">
    <property type="entry name" value="Paladin isoform A"/>
    <property type="match status" value="2"/>
</dbReference>
<organism evidence="1 2">
    <name type="scientific">Acacia crassicarpa</name>
    <name type="common">northern wattle</name>
    <dbReference type="NCBI Taxonomy" id="499986"/>
    <lineage>
        <taxon>Eukaryota</taxon>
        <taxon>Viridiplantae</taxon>
        <taxon>Streptophyta</taxon>
        <taxon>Embryophyta</taxon>
        <taxon>Tracheophyta</taxon>
        <taxon>Spermatophyta</taxon>
        <taxon>Magnoliopsida</taxon>
        <taxon>eudicotyledons</taxon>
        <taxon>Gunneridae</taxon>
        <taxon>Pentapetalae</taxon>
        <taxon>rosids</taxon>
        <taxon>fabids</taxon>
        <taxon>Fabales</taxon>
        <taxon>Fabaceae</taxon>
        <taxon>Caesalpinioideae</taxon>
        <taxon>mimosoid clade</taxon>
        <taxon>Acacieae</taxon>
        <taxon>Acacia</taxon>
    </lineage>
</organism>
<dbReference type="InterPro" id="IPR029021">
    <property type="entry name" value="Prot-tyrosine_phosphatase-like"/>
</dbReference>